<feature type="transmembrane region" description="Helical" evidence="13">
    <location>
        <begin position="489"/>
        <end position="511"/>
    </location>
</feature>
<dbReference type="ExpressionAtlas" id="A0A178U775">
    <property type="expression patterns" value="baseline and differential"/>
</dbReference>
<dbReference type="InterPro" id="IPR003439">
    <property type="entry name" value="ABC_transporter-like_ATP-bd"/>
</dbReference>
<dbReference type="CDD" id="cd06261">
    <property type="entry name" value="TM_PBP2"/>
    <property type="match status" value="1"/>
</dbReference>
<evidence type="ECO:0000256" key="6">
    <source>
        <dbReference type="ARBA" id="ARBA00022840"/>
    </source>
</evidence>
<dbReference type="SMART" id="SM00382">
    <property type="entry name" value="AAA"/>
    <property type="match status" value="1"/>
</dbReference>
<evidence type="ECO:0000256" key="3">
    <source>
        <dbReference type="ARBA" id="ARBA00022448"/>
    </source>
</evidence>
<dbReference type="Gene3D" id="3.40.190.10">
    <property type="entry name" value="Periplasmic binding protein-like II"/>
    <property type="match status" value="1"/>
</dbReference>
<feature type="domain" description="ABC transporter" evidence="14">
    <location>
        <begin position="809"/>
        <end position="1044"/>
    </location>
</feature>
<dbReference type="PROSITE" id="PS50928">
    <property type="entry name" value="ABC_TM1"/>
    <property type="match status" value="1"/>
</dbReference>
<evidence type="ECO:0000259" key="14">
    <source>
        <dbReference type="PROSITE" id="PS50893"/>
    </source>
</evidence>
<dbReference type="AlphaFoldDB" id="A0A178U775"/>
<evidence type="ECO:0000256" key="5">
    <source>
        <dbReference type="ARBA" id="ARBA00022741"/>
    </source>
</evidence>
<comment type="similarity">
    <text evidence="2">Belongs to the ABC transporter superfamily.</text>
</comment>
<dbReference type="SUPFAM" id="SSF161098">
    <property type="entry name" value="MetI-like"/>
    <property type="match status" value="1"/>
</dbReference>
<keyword evidence="3" id="KW-0813">Transport</keyword>
<feature type="non-terminal residue" evidence="16">
    <location>
        <position position="1"/>
    </location>
</feature>
<evidence type="ECO:0000256" key="10">
    <source>
        <dbReference type="ARBA" id="ARBA00035642"/>
    </source>
</evidence>
<dbReference type="PANTHER" id="PTHR43117">
    <property type="entry name" value="OSMOPROTECTANT IMPORT ATP-BINDING PROTEIN OSMV"/>
    <property type="match status" value="1"/>
</dbReference>
<feature type="transmembrane region" description="Helical" evidence="13">
    <location>
        <begin position="367"/>
        <end position="388"/>
    </location>
</feature>
<dbReference type="SUPFAM" id="SSF53850">
    <property type="entry name" value="Periplasmic binding protein-like II"/>
    <property type="match status" value="1"/>
</dbReference>
<dbReference type="GO" id="GO:0005524">
    <property type="term" value="F:ATP binding"/>
    <property type="evidence" value="ECO:0007669"/>
    <property type="project" value="UniProtKB-KW"/>
</dbReference>
<dbReference type="Gene3D" id="3.40.190.120">
    <property type="entry name" value="Osmoprotection protein (prox), domain 2"/>
    <property type="match status" value="1"/>
</dbReference>
<dbReference type="InterPro" id="IPR013097">
    <property type="entry name" value="Dabb"/>
</dbReference>
<organism evidence="16 17">
    <name type="scientific">Arabidopsis thaliana</name>
    <name type="common">Mouse-ear cress</name>
    <dbReference type="NCBI Taxonomy" id="3702"/>
    <lineage>
        <taxon>Eukaryota</taxon>
        <taxon>Viridiplantae</taxon>
        <taxon>Streptophyta</taxon>
        <taxon>Embryophyta</taxon>
        <taxon>Tracheophyta</taxon>
        <taxon>Spermatophyta</taxon>
        <taxon>Magnoliopsida</taxon>
        <taxon>eudicotyledons</taxon>
        <taxon>Gunneridae</taxon>
        <taxon>Pentapetalae</taxon>
        <taxon>rosids</taxon>
        <taxon>malvids</taxon>
        <taxon>Brassicales</taxon>
        <taxon>Brassicaceae</taxon>
        <taxon>Camelineae</taxon>
        <taxon>Arabidopsis</taxon>
    </lineage>
</organism>
<comment type="similarity">
    <text evidence="10">In the C-terminal section; belongs to the OsmX family.</text>
</comment>
<dbReference type="SUPFAM" id="SSF54909">
    <property type="entry name" value="Dimeric alpha+beta barrel"/>
    <property type="match status" value="1"/>
</dbReference>
<dbReference type="Gene3D" id="3.30.70.100">
    <property type="match status" value="1"/>
</dbReference>
<keyword evidence="7 13" id="KW-1133">Transmembrane helix</keyword>
<keyword evidence="9 13" id="KW-0472">Membrane</keyword>
<dbReference type="InterPro" id="IPR036291">
    <property type="entry name" value="NAD(P)-bd_dom_sf"/>
</dbReference>
<dbReference type="Pfam" id="PF07876">
    <property type="entry name" value="Dabb"/>
    <property type="match status" value="1"/>
</dbReference>
<dbReference type="Pfam" id="PF13561">
    <property type="entry name" value="adh_short_C2"/>
    <property type="match status" value="1"/>
</dbReference>
<comment type="caution">
    <text evidence="16">The sequence shown here is derived from an EMBL/GenBank/DDBJ whole genome shotgun (WGS) entry which is preliminary data.</text>
</comment>
<evidence type="ECO:0000256" key="7">
    <source>
        <dbReference type="ARBA" id="ARBA00022989"/>
    </source>
</evidence>
<comment type="similarity">
    <text evidence="11">In the N-terminal section; belongs to the binding-protein-dependent transport system permease family.</text>
</comment>
<dbReference type="PROSITE" id="PS00211">
    <property type="entry name" value="ABC_TRANSPORTER_1"/>
    <property type="match status" value="1"/>
</dbReference>
<dbReference type="GO" id="GO:0022857">
    <property type="term" value="F:transmembrane transporter activity"/>
    <property type="evidence" value="ECO:0007669"/>
    <property type="project" value="InterPro"/>
</dbReference>
<dbReference type="EMBL" id="LUHQ01000025">
    <property type="protein sequence ID" value="OAO89104.1"/>
    <property type="molecule type" value="Genomic_DNA"/>
</dbReference>
<keyword evidence="4 13" id="KW-0812">Transmembrane</keyword>
<dbReference type="InterPro" id="IPR011008">
    <property type="entry name" value="Dimeric_a/b-barrel"/>
</dbReference>
<dbReference type="InterPro" id="IPR007210">
    <property type="entry name" value="ABC_Gly_betaine_transp_sub-bd"/>
</dbReference>
<evidence type="ECO:0000259" key="15">
    <source>
        <dbReference type="PROSITE" id="PS50928"/>
    </source>
</evidence>
<dbReference type="PRINTS" id="PR00081">
    <property type="entry name" value="GDHRDH"/>
</dbReference>
<evidence type="ECO:0000256" key="1">
    <source>
        <dbReference type="ARBA" id="ARBA00004141"/>
    </source>
</evidence>
<proteinExistence type="inferred from homology"/>
<gene>
    <name evidence="16" type="ORF">AXX17_ATUG04470</name>
</gene>
<feature type="domain" description="ABC transmembrane type-1" evidence="15">
    <location>
        <begin position="329"/>
        <end position="508"/>
    </location>
</feature>
<dbReference type="Proteomes" id="UP000078284">
    <property type="component" value="Unassembled WGS sequence"/>
</dbReference>
<evidence type="ECO:0000313" key="17">
    <source>
        <dbReference type="Proteomes" id="UP000078284"/>
    </source>
</evidence>
<evidence type="ECO:0000256" key="4">
    <source>
        <dbReference type="ARBA" id="ARBA00022692"/>
    </source>
</evidence>
<dbReference type="InterPro" id="IPR003593">
    <property type="entry name" value="AAA+_ATPase"/>
</dbReference>
<dbReference type="Gene3D" id="3.40.50.300">
    <property type="entry name" value="P-loop containing nucleotide triphosphate hydrolases"/>
    <property type="match status" value="1"/>
</dbReference>
<dbReference type="Pfam" id="PF04069">
    <property type="entry name" value="OpuAC"/>
    <property type="match status" value="1"/>
</dbReference>
<dbReference type="CDD" id="cd05233">
    <property type="entry name" value="SDR_c"/>
    <property type="match status" value="1"/>
</dbReference>
<evidence type="ECO:0000256" key="9">
    <source>
        <dbReference type="ARBA" id="ARBA00023136"/>
    </source>
</evidence>
<dbReference type="PANTHER" id="PTHR43117:SF4">
    <property type="entry name" value="OSMOPROTECTANT IMPORT ATP-BINDING PROTEIN OSMV"/>
    <property type="match status" value="1"/>
</dbReference>
<dbReference type="PROSITE" id="PS50893">
    <property type="entry name" value="ABC_TRANSPORTER_2"/>
    <property type="match status" value="1"/>
</dbReference>
<sequence length="1070" mass="117402">MTAPQASVIRHMVLFDLKHAQGSAEAQQFLKDGWRILTSIPSVRNFMAYDQISAKNDYTYSFSMEFEDQDGYDRGIGMKIDLTGRTALVTGSTGQLGRVMARTLAGCGANLVLHYRGNEAKALELQAEIRSMGREASIVQADITKLTDVMAMKEKTAAGSGVVDIVVANAVIQYAWTSVLEQPVEDYVGQFESCVLQSVHLAKAFVPAMITQRHGRFIGINTECVMQNFPTQSAYVAGKRGMDGVYRVLAKEIGEHQITVNQVAPGWTISERDREENSERNESYEQSVPLKRRGTDQEIANVVAFLASDLASFITGAYVPNSDRFWEAVRVHVTISLYALLIAVVVCIPLGVLCAKKQWLTGPVMGLFNSLRVIPSLAILVIILPWLGTGFVPALVALTVLACPPILINTYLGFRSIEPSIIEAASGMGMSQGRILRKIEFPLSLPLLLTGVKTAAVEVIASATLAAFIGGGGLGTFIINGLGMYNFSLLLVGALPVAVLAIVSELGFAGITRASTHYQRIACGGKSGSSADKPTVKVGSKNFTESLILGEMYSLALENAGYKVERKLNLGGTLVAHEALKKGDIDMYPEYTGTGLINVLQLPPKTDAKEVYDEVAKGYKDKFNLIWLEPTNANDSQGLVTTKKIAEQYNLYKISDLPKLAPQLKLAAVPEFEEREDGLKGLNSFYGKMDFKSIKLYDYGIKYRTILAGEADVTVGFTTDGDLTNKDLVLLQDDKNFWPPYFVAPVLRGELNEKDPEIAKVLNKISAKLDNATVQGLNAEVDINKKEYADVAKDYLTKEDDDNMSKEAIVFDRVIKSYPRAGKPSVNETSLLVKQGEFVTILGTSGSGKTTLLKMVNRIIEPTSGTISVFGKDIRQVPLNELRSGIGYVIQQVGLFPHMTIEQNIATVPGILGWDKRKTSERVDELMELVQLPASFRKRYPRQLSGGQQQRVGIARAMAGDPSLLLMDEPFGAIDAITRTKLQEDLLLIQKRLGKTILFVTHDVDEAFKLGDRVIVMNEGSIQQYGTPFELVSEPANNFVRELIQGEDLFQLLKLTKAEDRMIELPDDIP</sequence>
<dbReference type="InterPro" id="IPR017871">
    <property type="entry name" value="ABC_transporter-like_CS"/>
</dbReference>
<evidence type="ECO:0000256" key="2">
    <source>
        <dbReference type="ARBA" id="ARBA00005417"/>
    </source>
</evidence>
<dbReference type="Pfam" id="PF00528">
    <property type="entry name" value="BPD_transp_1"/>
    <property type="match status" value="1"/>
</dbReference>
<comment type="subcellular location">
    <subcellularLocation>
        <location evidence="1">Membrane</location>
        <topology evidence="1">Multi-pass membrane protein</topology>
    </subcellularLocation>
</comment>
<evidence type="ECO:0000256" key="13">
    <source>
        <dbReference type="SAM" id="Phobius"/>
    </source>
</evidence>
<name>A0A178U775_ARATH</name>
<feature type="compositionally biased region" description="Basic and acidic residues" evidence="12">
    <location>
        <begin position="270"/>
        <end position="283"/>
    </location>
</feature>
<dbReference type="SUPFAM" id="SSF52540">
    <property type="entry name" value="P-loop containing nucleoside triphosphate hydrolases"/>
    <property type="match status" value="1"/>
</dbReference>
<reference evidence="17" key="1">
    <citation type="journal article" date="2016" name="Proc. Natl. Acad. Sci. U.S.A.">
        <title>Chromosome-level assembly of Arabidopsis thaliana Ler reveals the extent of translocation and inversion polymorphisms.</title>
        <authorList>
            <person name="Zapata L."/>
            <person name="Ding J."/>
            <person name="Willing E.M."/>
            <person name="Hartwig B."/>
            <person name="Bezdan D."/>
            <person name="Jiao W.B."/>
            <person name="Patel V."/>
            <person name="Velikkakam James G."/>
            <person name="Koornneef M."/>
            <person name="Ossowski S."/>
            <person name="Schneeberger K."/>
        </authorList>
    </citation>
    <scope>NUCLEOTIDE SEQUENCE [LARGE SCALE GENOMIC DNA]</scope>
    <source>
        <strain evidence="17">cv. Landsberg erecta</strain>
    </source>
</reference>
<accession>A0A178U775</accession>
<dbReference type="InterPro" id="IPR002347">
    <property type="entry name" value="SDR_fam"/>
</dbReference>
<dbReference type="InterPro" id="IPR027417">
    <property type="entry name" value="P-loop_NTPase"/>
</dbReference>
<keyword evidence="5" id="KW-0547">Nucleotide-binding</keyword>
<evidence type="ECO:0000256" key="12">
    <source>
        <dbReference type="SAM" id="MobiDB-lite"/>
    </source>
</evidence>
<dbReference type="SUPFAM" id="SSF51735">
    <property type="entry name" value="NAD(P)-binding Rossmann-fold domains"/>
    <property type="match status" value="1"/>
</dbReference>
<dbReference type="Gene3D" id="1.10.3720.10">
    <property type="entry name" value="MetI-like"/>
    <property type="match status" value="1"/>
</dbReference>
<dbReference type="Gene3D" id="3.40.50.720">
    <property type="entry name" value="NAD(P)-binding Rossmann-like Domain"/>
    <property type="match status" value="1"/>
</dbReference>
<evidence type="ECO:0000256" key="11">
    <source>
        <dbReference type="ARBA" id="ARBA00035652"/>
    </source>
</evidence>
<evidence type="ECO:0000256" key="8">
    <source>
        <dbReference type="ARBA" id="ARBA00023032"/>
    </source>
</evidence>
<dbReference type="Pfam" id="PF00005">
    <property type="entry name" value="ABC_tran"/>
    <property type="match status" value="1"/>
</dbReference>
<protein>
    <submittedName>
        <fullName evidence="16">Uncharacterized protein</fullName>
    </submittedName>
</protein>
<keyword evidence="8" id="KW-0764">Sulfate transport</keyword>
<keyword evidence="6" id="KW-0067">ATP-binding</keyword>
<dbReference type="GO" id="GO:0016887">
    <property type="term" value="F:ATP hydrolysis activity"/>
    <property type="evidence" value="ECO:0007669"/>
    <property type="project" value="InterPro"/>
</dbReference>
<dbReference type="FunFam" id="3.40.50.300:FF:000425">
    <property type="entry name" value="Probable ABC transporter, ATP-binding subunit"/>
    <property type="match status" value="1"/>
</dbReference>
<feature type="transmembrane region" description="Helical" evidence="13">
    <location>
        <begin position="299"/>
        <end position="319"/>
    </location>
</feature>
<dbReference type="InterPro" id="IPR035906">
    <property type="entry name" value="MetI-like_sf"/>
</dbReference>
<feature type="region of interest" description="Disordered" evidence="12">
    <location>
        <begin position="269"/>
        <end position="288"/>
    </location>
</feature>
<evidence type="ECO:0000313" key="16">
    <source>
        <dbReference type="EMBL" id="OAO89104.1"/>
    </source>
</evidence>
<dbReference type="GO" id="GO:0043190">
    <property type="term" value="C:ATP-binding cassette (ABC) transporter complex"/>
    <property type="evidence" value="ECO:0007669"/>
    <property type="project" value="InterPro"/>
</dbReference>
<feature type="transmembrane region" description="Helical" evidence="13">
    <location>
        <begin position="459"/>
        <end position="482"/>
    </location>
</feature>
<dbReference type="InterPro" id="IPR000515">
    <property type="entry name" value="MetI-like"/>
</dbReference>
<feature type="transmembrane region" description="Helical" evidence="13">
    <location>
        <begin position="331"/>
        <end position="355"/>
    </location>
</feature>